<dbReference type="GO" id="GO:0072344">
    <property type="term" value="P:rescue of stalled ribosome"/>
    <property type="evidence" value="ECO:0007669"/>
    <property type="project" value="TreeGrafter"/>
</dbReference>
<feature type="region of interest" description="Disordered" evidence="1">
    <location>
        <begin position="115"/>
        <end position="151"/>
    </location>
</feature>
<dbReference type="AlphaFoldDB" id="A0A1G6HHN3"/>
<sequence length="151" mass="17295">MNPQLPPEEPKRSIFEIPAWKRDFSTEFTFSASRSSGAGGQNVNKVNTKVELRFSVPDSELLTSWEKETLAQKIQSRLTAAGLLIIVSQEERTQLKNKAICVIKFFDILQTALTPRKKRKPTRPTKGSKERRLEHKKATSEKKSNRRNIDQ</sequence>
<evidence type="ECO:0000259" key="2">
    <source>
        <dbReference type="PROSITE" id="PS00745"/>
    </source>
</evidence>
<evidence type="ECO:0000313" key="3">
    <source>
        <dbReference type="EMBL" id="SDB93704.1"/>
    </source>
</evidence>
<dbReference type="PANTHER" id="PTHR47814">
    <property type="entry name" value="PEPTIDYL-TRNA HYDROLASE ARFB"/>
    <property type="match status" value="1"/>
</dbReference>
<accession>A0A1G6HHN3</accession>
<gene>
    <name evidence="3" type="ORF">SAMN05216323_10115</name>
</gene>
<keyword evidence="4" id="KW-1185">Reference proteome</keyword>
<dbReference type="Gene3D" id="3.30.160.20">
    <property type="match status" value="1"/>
</dbReference>
<dbReference type="InterPro" id="IPR000352">
    <property type="entry name" value="Pep_chain_release_fac_I"/>
</dbReference>
<evidence type="ECO:0000313" key="4">
    <source>
        <dbReference type="Proteomes" id="UP000199452"/>
    </source>
</evidence>
<protein>
    <submittedName>
        <fullName evidence="3">Ribosome-associated protein</fullName>
    </submittedName>
</protein>
<dbReference type="OrthoDB" id="9815709at2"/>
<dbReference type="Proteomes" id="UP000199452">
    <property type="component" value="Unassembled WGS sequence"/>
</dbReference>
<dbReference type="SUPFAM" id="SSF110916">
    <property type="entry name" value="Peptidyl-tRNA hydrolase domain-like"/>
    <property type="match status" value="1"/>
</dbReference>
<dbReference type="STRING" id="1640674.SAMN05216323_10115"/>
<proteinExistence type="predicted"/>
<dbReference type="PROSITE" id="PS00745">
    <property type="entry name" value="RF_PROK_I"/>
    <property type="match status" value="1"/>
</dbReference>
<dbReference type="GO" id="GO:0043022">
    <property type="term" value="F:ribosome binding"/>
    <property type="evidence" value="ECO:0007669"/>
    <property type="project" value="TreeGrafter"/>
</dbReference>
<dbReference type="NCBIfam" id="NF006718">
    <property type="entry name" value="PRK09256.1"/>
    <property type="match status" value="1"/>
</dbReference>
<evidence type="ECO:0000256" key="1">
    <source>
        <dbReference type="SAM" id="MobiDB-lite"/>
    </source>
</evidence>
<dbReference type="GO" id="GO:0004045">
    <property type="term" value="F:peptidyl-tRNA hydrolase activity"/>
    <property type="evidence" value="ECO:0007669"/>
    <property type="project" value="TreeGrafter"/>
</dbReference>
<dbReference type="Pfam" id="PF00472">
    <property type="entry name" value="RF-1"/>
    <property type="match status" value="1"/>
</dbReference>
<dbReference type="GO" id="GO:0003747">
    <property type="term" value="F:translation release factor activity"/>
    <property type="evidence" value="ECO:0007669"/>
    <property type="project" value="InterPro"/>
</dbReference>
<dbReference type="PANTHER" id="PTHR47814:SF1">
    <property type="entry name" value="PEPTIDYL-TRNA HYDROLASE ARFB"/>
    <property type="match status" value="1"/>
</dbReference>
<feature type="compositionally biased region" description="Basic and acidic residues" evidence="1">
    <location>
        <begin position="127"/>
        <end position="151"/>
    </location>
</feature>
<organism evidence="3 4">
    <name type="scientific">Williamwhitmania taraxaci</name>
    <dbReference type="NCBI Taxonomy" id="1640674"/>
    <lineage>
        <taxon>Bacteria</taxon>
        <taxon>Pseudomonadati</taxon>
        <taxon>Bacteroidota</taxon>
        <taxon>Bacteroidia</taxon>
        <taxon>Bacteroidales</taxon>
        <taxon>Williamwhitmaniaceae</taxon>
        <taxon>Williamwhitmania</taxon>
    </lineage>
</organism>
<dbReference type="EMBL" id="FMYP01000011">
    <property type="protein sequence ID" value="SDB93704.1"/>
    <property type="molecule type" value="Genomic_DNA"/>
</dbReference>
<name>A0A1G6HHN3_9BACT</name>
<feature type="domain" description="Prokaryotic-type class I peptide chain release factors" evidence="2">
    <location>
        <begin position="34"/>
        <end position="50"/>
    </location>
</feature>
<reference evidence="3 4" key="1">
    <citation type="submission" date="2016-09" db="EMBL/GenBank/DDBJ databases">
        <authorList>
            <person name="Capua I."/>
            <person name="De Benedictis P."/>
            <person name="Joannis T."/>
            <person name="Lombin L.H."/>
            <person name="Cattoli G."/>
        </authorList>
    </citation>
    <scope>NUCLEOTIDE SEQUENCE [LARGE SCALE GENOMIC DNA]</scope>
    <source>
        <strain evidence="3 4">A7P-90m</strain>
    </source>
</reference>
<dbReference type="RefSeq" id="WP_092436396.1">
    <property type="nucleotide sequence ID" value="NZ_FMYP01000011.1"/>
</dbReference>